<feature type="compositionally biased region" description="Acidic residues" evidence="1">
    <location>
        <begin position="30"/>
        <end position="55"/>
    </location>
</feature>
<dbReference type="Proteomes" id="UP000765509">
    <property type="component" value="Unassembled WGS sequence"/>
</dbReference>
<accession>A0A9Q3CY88</accession>
<organism evidence="2 3">
    <name type="scientific">Austropuccinia psidii MF-1</name>
    <dbReference type="NCBI Taxonomy" id="1389203"/>
    <lineage>
        <taxon>Eukaryota</taxon>
        <taxon>Fungi</taxon>
        <taxon>Dikarya</taxon>
        <taxon>Basidiomycota</taxon>
        <taxon>Pucciniomycotina</taxon>
        <taxon>Pucciniomycetes</taxon>
        <taxon>Pucciniales</taxon>
        <taxon>Sphaerophragmiaceae</taxon>
        <taxon>Austropuccinia</taxon>
    </lineage>
</organism>
<dbReference type="AlphaFoldDB" id="A0A9Q3CY88"/>
<feature type="non-terminal residue" evidence="2">
    <location>
        <position position="55"/>
    </location>
</feature>
<evidence type="ECO:0000313" key="3">
    <source>
        <dbReference type="Proteomes" id="UP000765509"/>
    </source>
</evidence>
<keyword evidence="3" id="KW-1185">Reference proteome</keyword>
<reference evidence="2" key="1">
    <citation type="submission" date="2021-03" db="EMBL/GenBank/DDBJ databases">
        <title>Draft genome sequence of rust myrtle Austropuccinia psidii MF-1, a brazilian biotype.</title>
        <authorList>
            <person name="Quecine M.C."/>
            <person name="Pachon D.M.R."/>
            <person name="Bonatelli M.L."/>
            <person name="Correr F.H."/>
            <person name="Franceschini L.M."/>
            <person name="Leite T.F."/>
            <person name="Margarido G.R.A."/>
            <person name="Almeida C.A."/>
            <person name="Ferrarezi J.A."/>
            <person name="Labate C.A."/>
        </authorList>
    </citation>
    <scope>NUCLEOTIDE SEQUENCE</scope>
    <source>
        <strain evidence="2">MF-1</strain>
    </source>
</reference>
<comment type="caution">
    <text evidence="2">The sequence shown here is derived from an EMBL/GenBank/DDBJ whole genome shotgun (WGS) entry which is preliminary data.</text>
</comment>
<feature type="region of interest" description="Disordered" evidence="1">
    <location>
        <begin position="1"/>
        <end position="55"/>
    </location>
</feature>
<dbReference type="EMBL" id="AVOT02011011">
    <property type="protein sequence ID" value="MBW0491300.1"/>
    <property type="molecule type" value="Genomic_DNA"/>
</dbReference>
<evidence type="ECO:0000256" key="1">
    <source>
        <dbReference type="SAM" id="MobiDB-lite"/>
    </source>
</evidence>
<evidence type="ECO:0000313" key="2">
    <source>
        <dbReference type="EMBL" id="MBW0491300.1"/>
    </source>
</evidence>
<proteinExistence type="predicted"/>
<name>A0A9Q3CY88_9BASI</name>
<feature type="compositionally biased region" description="Basic residues" evidence="1">
    <location>
        <begin position="8"/>
        <end position="23"/>
    </location>
</feature>
<protein>
    <submittedName>
        <fullName evidence="2">Uncharacterized protein</fullName>
    </submittedName>
</protein>
<gene>
    <name evidence="2" type="ORF">O181_031015</name>
</gene>
<sequence>MNQNSLSKRAHRDKRLNHSFSKKRSYEEQEYHEEIEEGEISEEAEEGEIVEEAEE</sequence>